<organism evidence="7 8">
    <name type="scientific">Corynebacterium resistens (strain DSM 45100 / JCM 12819 / GTC 2026 / SICGH 158)</name>
    <dbReference type="NCBI Taxonomy" id="662755"/>
    <lineage>
        <taxon>Bacteria</taxon>
        <taxon>Bacillati</taxon>
        <taxon>Actinomycetota</taxon>
        <taxon>Actinomycetes</taxon>
        <taxon>Mycobacteriales</taxon>
        <taxon>Corynebacteriaceae</taxon>
        <taxon>Corynebacterium</taxon>
    </lineage>
</organism>
<evidence type="ECO:0000256" key="6">
    <source>
        <dbReference type="SAM" id="MobiDB-lite"/>
    </source>
</evidence>
<feature type="compositionally biased region" description="Gly residues" evidence="6">
    <location>
        <begin position="70"/>
        <end position="81"/>
    </location>
</feature>
<dbReference type="AlphaFoldDB" id="F8E0R6"/>
<protein>
    <submittedName>
        <fullName evidence="7">Secreted protein</fullName>
    </submittedName>
</protein>
<gene>
    <name evidence="7" type="ordered locus">CRES_0078</name>
</gene>
<dbReference type="OrthoDB" id="3254867at2"/>
<dbReference type="EMBL" id="CP002857">
    <property type="protein sequence ID" value="AEI08441.1"/>
    <property type="molecule type" value="Genomic_DNA"/>
</dbReference>
<keyword evidence="4" id="KW-0564">Palmitate</keyword>
<evidence type="ECO:0000256" key="3">
    <source>
        <dbReference type="ARBA" id="ARBA00023136"/>
    </source>
</evidence>
<name>F8E0R6_CORRG</name>
<feature type="compositionally biased region" description="Polar residues" evidence="6">
    <location>
        <begin position="21"/>
        <end position="33"/>
    </location>
</feature>
<proteinExistence type="predicted"/>
<reference evidence="7 8" key="1">
    <citation type="journal article" date="2012" name="BMC Genomics">
        <title>Complete genome sequence, lifestyle, and multi-drug resistance of the human pathogen Corynebacterium resistens DSM 45100 isolated from blood samples of a leukemia patient.</title>
        <authorList>
            <person name="Schroder J."/>
            <person name="Maus I."/>
            <person name="Meyer K."/>
            <person name="Wordemann S."/>
            <person name="Blom J."/>
            <person name="Jaenicke S."/>
            <person name="Schneider J."/>
            <person name="Trost E."/>
            <person name="Tauch A."/>
        </authorList>
    </citation>
    <scope>NUCLEOTIDE SEQUENCE [LARGE SCALE GENOMIC DNA]</scope>
    <source>
        <strain evidence="8">DSM 45100 / JCM 12819 / CCUG 50093 / GTC 2026 / SICGH 158</strain>
    </source>
</reference>
<dbReference type="STRING" id="662755.CRES_0078"/>
<keyword evidence="2" id="KW-0732">Signal</keyword>
<evidence type="ECO:0000256" key="4">
    <source>
        <dbReference type="ARBA" id="ARBA00023139"/>
    </source>
</evidence>
<dbReference type="HOGENOM" id="CLU_102514_0_0_11"/>
<keyword evidence="3" id="KW-0472">Membrane</keyword>
<feature type="compositionally biased region" description="Basic and acidic residues" evidence="6">
    <location>
        <begin position="36"/>
        <end position="46"/>
    </location>
</feature>
<evidence type="ECO:0000256" key="2">
    <source>
        <dbReference type="ARBA" id="ARBA00022729"/>
    </source>
</evidence>
<feature type="region of interest" description="Disordered" evidence="6">
    <location>
        <begin position="11"/>
        <end position="96"/>
    </location>
</feature>
<accession>F8E0R6</accession>
<evidence type="ECO:0000313" key="7">
    <source>
        <dbReference type="EMBL" id="AEI08441.1"/>
    </source>
</evidence>
<dbReference type="Proteomes" id="UP000000492">
    <property type="component" value="Chromosome"/>
</dbReference>
<dbReference type="InterPro" id="IPR025971">
    <property type="entry name" value="LppP/LprE"/>
</dbReference>
<dbReference type="KEGG" id="crd:CRES_0078"/>
<sequence>MLVAAGICLAGCSSNEDDSASAPQENPSTTESVQETAKETQEKEKASPAPTKRSLPPNVKTSRDRAEGNAGEGASEGAGGGRGHKPNPSGSTCGTASANQAVRENISQVKPSHWDWTADYADTDGYDPCAALSWITVTINGATGSSPYQIMLFHHGEYLGTGTSDAYGFMPTVTRASDNAINVVYHYPLPGESNANRSGEAHASFRWSEAENRVIMSGEVPPT</sequence>
<keyword evidence="5" id="KW-0449">Lipoprotein</keyword>
<dbReference type="eggNOG" id="ENOG5033JYS">
    <property type="taxonomic scope" value="Bacteria"/>
</dbReference>
<evidence type="ECO:0000256" key="5">
    <source>
        <dbReference type="ARBA" id="ARBA00023288"/>
    </source>
</evidence>
<dbReference type="Pfam" id="PF14041">
    <property type="entry name" value="Lipoprotein_21"/>
    <property type="match status" value="1"/>
</dbReference>
<evidence type="ECO:0000256" key="1">
    <source>
        <dbReference type="ARBA" id="ARBA00022475"/>
    </source>
</evidence>
<evidence type="ECO:0000313" key="8">
    <source>
        <dbReference type="Proteomes" id="UP000000492"/>
    </source>
</evidence>
<keyword evidence="8" id="KW-1185">Reference proteome</keyword>
<keyword evidence="1" id="KW-1003">Cell membrane</keyword>